<evidence type="ECO:0000313" key="3">
    <source>
        <dbReference type="Proteomes" id="UP000030392"/>
    </source>
</evidence>
<protein>
    <submittedName>
        <fullName evidence="2">Uncharacterized protein</fullName>
    </submittedName>
</protein>
<dbReference type="Proteomes" id="UP000030392">
    <property type="component" value="Unassembled WGS sequence"/>
</dbReference>
<keyword evidence="1" id="KW-0812">Transmembrane</keyword>
<comment type="caution">
    <text evidence="2">The sequence shown here is derived from an EMBL/GenBank/DDBJ whole genome shotgun (WGS) entry which is preliminary data.</text>
</comment>
<dbReference type="EMBL" id="JNAX01000001">
    <property type="protein sequence ID" value="KGG22487.1"/>
    <property type="molecule type" value="Genomic_DNA"/>
</dbReference>
<reference evidence="3" key="1">
    <citation type="journal article" date="2014" name="Sci. Data">
        <title>Genomes of diverse isolates of the marine cyanobacterium Prochlorococcus.</title>
        <authorList>
            <person name="Biller S."/>
            <person name="Berube P."/>
            <person name="Thompson J."/>
            <person name="Kelly L."/>
            <person name="Roggensack S."/>
            <person name="Awad L."/>
            <person name="Roache-Johnson K."/>
            <person name="Ding H."/>
            <person name="Giovannoni S.J."/>
            <person name="Moore L.R."/>
            <person name="Chisholm S.W."/>
        </authorList>
    </citation>
    <scope>NUCLEOTIDE SEQUENCE [LARGE SCALE GENOMIC DNA]</scope>
    <source>
        <strain evidence="3">PAC1</strain>
    </source>
</reference>
<keyword evidence="1" id="KW-0472">Membrane</keyword>
<keyword evidence="1" id="KW-1133">Transmembrane helix</keyword>
<proteinExistence type="predicted"/>
<sequence length="49" mass="5733">MNFLQNLSPINQLVILVAFIGLLFGFLVVYLDNSKDYALKRDWRDKDSK</sequence>
<organism evidence="2 3">
    <name type="scientific">Prochlorococcus marinus str. PAC1</name>
    <dbReference type="NCBI Taxonomy" id="59924"/>
    <lineage>
        <taxon>Bacteria</taxon>
        <taxon>Bacillati</taxon>
        <taxon>Cyanobacteriota</taxon>
        <taxon>Cyanophyceae</taxon>
        <taxon>Synechococcales</taxon>
        <taxon>Prochlorococcaceae</taxon>
        <taxon>Prochlorococcus</taxon>
    </lineage>
</organism>
<dbReference type="AlphaFoldDB" id="A0A0A2CAC9"/>
<evidence type="ECO:0000256" key="1">
    <source>
        <dbReference type="SAM" id="Phobius"/>
    </source>
</evidence>
<dbReference type="RefSeq" id="WP_156095758.1">
    <property type="nucleotide sequence ID" value="NZ_CP138967.1"/>
</dbReference>
<gene>
    <name evidence="2" type="ORF">EV03_0004</name>
</gene>
<accession>A0A0A2CAC9</accession>
<feature type="transmembrane region" description="Helical" evidence="1">
    <location>
        <begin position="12"/>
        <end position="31"/>
    </location>
</feature>
<evidence type="ECO:0000313" key="2">
    <source>
        <dbReference type="EMBL" id="KGG22487.1"/>
    </source>
</evidence>
<name>A0A0A2CAC9_PROMR</name>